<dbReference type="EMBL" id="AGCI01000087">
    <property type="protein sequence ID" value="EHM39988.1"/>
    <property type="molecule type" value="Genomic_DNA"/>
</dbReference>
<dbReference type="PRINTS" id="PR00412">
    <property type="entry name" value="EPOXHYDRLASE"/>
</dbReference>
<evidence type="ECO:0000259" key="1">
    <source>
        <dbReference type="Pfam" id="PF00561"/>
    </source>
</evidence>
<dbReference type="Gene3D" id="3.40.50.1820">
    <property type="entry name" value="alpha/beta hydrolase"/>
    <property type="match status" value="1"/>
</dbReference>
<organism evidence="2 3">
    <name type="scientific">Hafnia alvei ATCC 51873</name>
    <dbReference type="NCBI Taxonomy" id="1002364"/>
    <lineage>
        <taxon>Bacteria</taxon>
        <taxon>Pseudomonadati</taxon>
        <taxon>Pseudomonadota</taxon>
        <taxon>Gammaproteobacteria</taxon>
        <taxon>Enterobacterales</taxon>
        <taxon>Hafniaceae</taxon>
        <taxon>Hafnia</taxon>
    </lineage>
</organism>
<gene>
    <name evidence="2" type="ORF">HMPREF0454_03630</name>
</gene>
<reference evidence="2 3" key="1">
    <citation type="submission" date="2011-08" db="EMBL/GenBank/DDBJ databases">
        <authorList>
            <person name="Weinstock G."/>
            <person name="Sodergren E."/>
            <person name="Clifton S."/>
            <person name="Fulton L."/>
            <person name="Fulton B."/>
            <person name="Courtney L."/>
            <person name="Fronick C."/>
            <person name="Harrison M."/>
            <person name="Strong C."/>
            <person name="Farmer C."/>
            <person name="Delahaunty K."/>
            <person name="Markovic C."/>
            <person name="Hall O."/>
            <person name="Minx P."/>
            <person name="Tomlinson C."/>
            <person name="Mitreva M."/>
            <person name="Hou S."/>
            <person name="Chen J."/>
            <person name="Wollam A."/>
            <person name="Pepin K.H."/>
            <person name="Johnson M."/>
            <person name="Bhonagiri V."/>
            <person name="Zhang X."/>
            <person name="Suruliraj S."/>
            <person name="Warren W."/>
            <person name="Chinwalla A."/>
            <person name="Mardis E.R."/>
            <person name="Wilson R.K."/>
        </authorList>
    </citation>
    <scope>NUCLEOTIDE SEQUENCE [LARGE SCALE GENOMIC DNA]</scope>
    <source>
        <strain evidence="2 3">ATCC 51873</strain>
    </source>
</reference>
<dbReference type="InterPro" id="IPR029058">
    <property type="entry name" value="AB_hydrolase_fold"/>
</dbReference>
<dbReference type="HOGENOM" id="CLU_020336_50_1_6"/>
<feature type="domain" description="AB hydrolase-1" evidence="1">
    <location>
        <begin position="42"/>
        <end position="266"/>
    </location>
</feature>
<protein>
    <submittedName>
        <fullName evidence="2">Hydrolase, alpha/beta domain protein</fullName>
    </submittedName>
</protein>
<dbReference type="PATRIC" id="fig|1002364.3.peg.3281"/>
<accession>G9YAK6</accession>
<keyword evidence="2" id="KW-0378">Hydrolase</keyword>
<dbReference type="Proteomes" id="UP000005959">
    <property type="component" value="Unassembled WGS sequence"/>
</dbReference>
<sequence length="284" mass="31759">MHRLFYWTLFSILKDPPMPFLSINDRQIHYIDRGEGLTLLLGHSYMFDSNMWAPQIEALSQHFRVIAPDLWGHGKSDPLPQSRRSLKDLACDHLALMDALDIKEFAIVGLSVGGMWGVELAAMVPERVRALVLMDTFVGLEPEVTFKKYDAMLNAIEAAGKVPAALVEQIAPMFFRREPLPHLVEALAAHLSDMSESALRQSIVPLGRMIFGRGDSCPLLEELEMPALVITGEQDAPRPPLEGYLMAELLNCKQLIVPQAGHICTLEQPEWVNEALLNFLAPLK</sequence>
<dbReference type="Pfam" id="PF00561">
    <property type="entry name" value="Abhydrolase_1"/>
    <property type="match status" value="1"/>
</dbReference>
<dbReference type="PANTHER" id="PTHR43798:SF29">
    <property type="entry name" value="AB HYDROLASE-1 DOMAIN-CONTAINING PROTEIN"/>
    <property type="match status" value="1"/>
</dbReference>
<dbReference type="InterPro" id="IPR000639">
    <property type="entry name" value="Epox_hydrolase-like"/>
</dbReference>
<evidence type="ECO:0000313" key="2">
    <source>
        <dbReference type="EMBL" id="EHM39988.1"/>
    </source>
</evidence>
<dbReference type="GO" id="GO:0016787">
    <property type="term" value="F:hydrolase activity"/>
    <property type="evidence" value="ECO:0007669"/>
    <property type="project" value="UniProtKB-KW"/>
</dbReference>
<dbReference type="SUPFAM" id="SSF53474">
    <property type="entry name" value="alpha/beta-Hydrolases"/>
    <property type="match status" value="1"/>
</dbReference>
<dbReference type="PRINTS" id="PR00111">
    <property type="entry name" value="ABHYDROLASE"/>
</dbReference>
<dbReference type="InterPro" id="IPR050266">
    <property type="entry name" value="AB_hydrolase_sf"/>
</dbReference>
<dbReference type="InterPro" id="IPR000073">
    <property type="entry name" value="AB_hydrolase_1"/>
</dbReference>
<proteinExistence type="predicted"/>
<evidence type="ECO:0000313" key="3">
    <source>
        <dbReference type="Proteomes" id="UP000005959"/>
    </source>
</evidence>
<dbReference type="AlphaFoldDB" id="G9YAK6"/>
<comment type="caution">
    <text evidence="2">The sequence shown here is derived from an EMBL/GenBank/DDBJ whole genome shotgun (WGS) entry which is preliminary data.</text>
</comment>
<name>G9YAK6_HAFAL</name>
<dbReference type="PANTHER" id="PTHR43798">
    <property type="entry name" value="MONOACYLGLYCEROL LIPASE"/>
    <property type="match status" value="1"/>
</dbReference>